<evidence type="ECO:0000256" key="3">
    <source>
        <dbReference type="ARBA" id="ARBA00022577"/>
    </source>
</evidence>
<dbReference type="Pfam" id="PF24552">
    <property type="entry name" value="Defensin"/>
    <property type="match status" value="1"/>
</dbReference>
<feature type="signal peptide" evidence="6">
    <location>
        <begin position="1"/>
        <end position="27"/>
    </location>
</feature>
<keyword evidence="6" id="KW-0732">Signal</keyword>
<proteinExistence type="inferred from homology"/>
<keyword evidence="2" id="KW-0929">Antimicrobial</keyword>
<keyword evidence="9" id="KW-1185">Reference proteome</keyword>
<feature type="domain" description="Defensin-like" evidence="7">
    <location>
        <begin position="36"/>
        <end position="80"/>
    </location>
</feature>
<feature type="chain" id="PRO_5043942108" description="Defensin-like domain-containing protein" evidence="6">
    <location>
        <begin position="28"/>
        <end position="80"/>
    </location>
</feature>
<evidence type="ECO:0000259" key="7">
    <source>
        <dbReference type="Pfam" id="PF24552"/>
    </source>
</evidence>
<keyword evidence="5" id="KW-1015">Disulfide bond</keyword>
<evidence type="ECO:0000256" key="5">
    <source>
        <dbReference type="ARBA" id="ARBA00023157"/>
    </source>
</evidence>
<dbReference type="GO" id="GO:0031640">
    <property type="term" value="P:killing of cells of another organism"/>
    <property type="evidence" value="ECO:0007669"/>
    <property type="project" value="UniProtKB-KW"/>
</dbReference>
<evidence type="ECO:0000256" key="2">
    <source>
        <dbReference type="ARBA" id="ARBA00022529"/>
    </source>
</evidence>
<evidence type="ECO:0000313" key="9">
    <source>
        <dbReference type="Proteomes" id="UP000836841"/>
    </source>
</evidence>
<dbReference type="Proteomes" id="UP000836841">
    <property type="component" value="Chromosome 4"/>
</dbReference>
<evidence type="ECO:0000313" key="8">
    <source>
        <dbReference type="EMBL" id="CAH2058280.1"/>
    </source>
</evidence>
<sequence>MKMTKVFVNFVLIVVLAVSLFSSEVFASPAINILGYDYCIDTCSKALIEPQCKDKCLSKQQYSDGACIGSGKVLQCCCKK</sequence>
<name>A0AAU9S8K4_THLAR</name>
<keyword evidence="4" id="KW-0611">Plant defense</keyword>
<keyword evidence="3" id="KW-0295">Fungicide</keyword>
<evidence type="ECO:0000256" key="6">
    <source>
        <dbReference type="SAM" id="SignalP"/>
    </source>
</evidence>
<accession>A0AAU9S8K4</accession>
<reference evidence="8 9" key="1">
    <citation type="submission" date="2022-03" db="EMBL/GenBank/DDBJ databases">
        <authorList>
            <person name="Nunn A."/>
            <person name="Chopra R."/>
            <person name="Nunn A."/>
            <person name="Contreras Garrido A."/>
        </authorList>
    </citation>
    <scope>NUCLEOTIDE SEQUENCE [LARGE SCALE GENOMIC DNA]</scope>
</reference>
<organism evidence="8 9">
    <name type="scientific">Thlaspi arvense</name>
    <name type="common">Field penny-cress</name>
    <dbReference type="NCBI Taxonomy" id="13288"/>
    <lineage>
        <taxon>Eukaryota</taxon>
        <taxon>Viridiplantae</taxon>
        <taxon>Streptophyta</taxon>
        <taxon>Embryophyta</taxon>
        <taxon>Tracheophyta</taxon>
        <taxon>Spermatophyta</taxon>
        <taxon>Magnoliopsida</taxon>
        <taxon>eudicotyledons</taxon>
        <taxon>Gunneridae</taxon>
        <taxon>Pentapetalae</taxon>
        <taxon>rosids</taxon>
        <taxon>malvids</taxon>
        <taxon>Brassicales</taxon>
        <taxon>Brassicaceae</taxon>
        <taxon>Thlaspideae</taxon>
        <taxon>Thlaspi</taxon>
    </lineage>
</organism>
<dbReference type="InterPro" id="IPR056373">
    <property type="entry name" value="Defensin-like_dom"/>
</dbReference>
<evidence type="ECO:0000256" key="1">
    <source>
        <dbReference type="ARBA" id="ARBA00006722"/>
    </source>
</evidence>
<dbReference type="GO" id="GO:0050832">
    <property type="term" value="P:defense response to fungus"/>
    <property type="evidence" value="ECO:0007669"/>
    <property type="project" value="UniProtKB-KW"/>
</dbReference>
<gene>
    <name evidence="8" type="ORF">TAV2_LOCUS14839</name>
</gene>
<protein>
    <recommendedName>
        <fullName evidence="7">Defensin-like domain-containing protein</fullName>
    </recommendedName>
</protein>
<dbReference type="AlphaFoldDB" id="A0AAU9S8K4"/>
<comment type="similarity">
    <text evidence="1">Belongs to the DEFL family.</text>
</comment>
<dbReference type="EMBL" id="OU466860">
    <property type="protein sequence ID" value="CAH2058280.1"/>
    <property type="molecule type" value="Genomic_DNA"/>
</dbReference>
<evidence type="ECO:0000256" key="4">
    <source>
        <dbReference type="ARBA" id="ARBA00022821"/>
    </source>
</evidence>